<evidence type="ECO:0000256" key="4">
    <source>
        <dbReference type="ARBA" id="ARBA00022692"/>
    </source>
</evidence>
<organism evidence="10 11">
    <name type="scientific">Nitrosospira briensis</name>
    <dbReference type="NCBI Taxonomy" id="35799"/>
    <lineage>
        <taxon>Bacteria</taxon>
        <taxon>Pseudomonadati</taxon>
        <taxon>Pseudomonadota</taxon>
        <taxon>Betaproteobacteria</taxon>
        <taxon>Nitrosomonadales</taxon>
        <taxon>Nitrosomonadaceae</taxon>
        <taxon>Nitrosospira</taxon>
    </lineage>
</organism>
<proteinExistence type="inferred from homology"/>
<reference evidence="11" key="1">
    <citation type="submission" date="2016-10" db="EMBL/GenBank/DDBJ databases">
        <authorList>
            <person name="Varghese N."/>
        </authorList>
    </citation>
    <scope>NUCLEOTIDE SEQUENCE [LARGE SCALE GENOMIC DNA]</scope>
    <source>
        <strain evidence="11">Nsp8</strain>
    </source>
</reference>
<dbReference type="PANTHER" id="PTHR30489">
    <property type="entry name" value="LIPOPROTEIN-RELEASING SYSTEM TRANSMEMBRANE PROTEIN LOLE"/>
    <property type="match status" value="1"/>
</dbReference>
<evidence type="ECO:0000256" key="5">
    <source>
        <dbReference type="ARBA" id="ARBA00022989"/>
    </source>
</evidence>
<feature type="transmembrane region" description="Helical" evidence="7">
    <location>
        <begin position="23"/>
        <end position="48"/>
    </location>
</feature>
<keyword evidence="6 7" id="KW-0472">Membrane</keyword>
<accession>A0A1I5AQJ7</accession>
<dbReference type="InterPro" id="IPR025857">
    <property type="entry name" value="MacB_PCD"/>
</dbReference>
<feature type="domain" description="ABC3 transporter permease C-terminal" evidence="8">
    <location>
        <begin position="278"/>
        <end position="401"/>
    </location>
</feature>
<feature type="domain" description="MacB-like periplasmic core" evidence="9">
    <location>
        <begin position="22"/>
        <end position="242"/>
    </location>
</feature>
<comment type="similarity">
    <text evidence="2">Belongs to the ABC-4 integral membrane protein family. LolC/E subfamily.</text>
</comment>
<evidence type="ECO:0000313" key="11">
    <source>
        <dbReference type="Proteomes" id="UP000183107"/>
    </source>
</evidence>
<feature type="transmembrane region" description="Helical" evidence="7">
    <location>
        <begin position="367"/>
        <end position="391"/>
    </location>
</feature>
<evidence type="ECO:0000256" key="3">
    <source>
        <dbReference type="ARBA" id="ARBA00022475"/>
    </source>
</evidence>
<evidence type="ECO:0000256" key="2">
    <source>
        <dbReference type="ARBA" id="ARBA00005236"/>
    </source>
</evidence>
<feature type="transmembrane region" description="Helical" evidence="7">
    <location>
        <begin position="318"/>
        <end position="347"/>
    </location>
</feature>
<dbReference type="Pfam" id="PF02687">
    <property type="entry name" value="FtsX"/>
    <property type="match status" value="1"/>
</dbReference>
<dbReference type="InterPro" id="IPR003838">
    <property type="entry name" value="ABC3_permease_C"/>
</dbReference>
<evidence type="ECO:0000256" key="6">
    <source>
        <dbReference type="ARBA" id="ARBA00023136"/>
    </source>
</evidence>
<comment type="subcellular location">
    <subcellularLocation>
        <location evidence="1">Cell membrane</location>
        <topology evidence="1">Multi-pass membrane protein</topology>
    </subcellularLocation>
</comment>
<evidence type="ECO:0000256" key="1">
    <source>
        <dbReference type="ARBA" id="ARBA00004651"/>
    </source>
</evidence>
<evidence type="ECO:0000313" key="10">
    <source>
        <dbReference type="EMBL" id="SFN64816.1"/>
    </source>
</evidence>
<dbReference type="RefSeq" id="WP_074796193.1">
    <property type="nucleotide sequence ID" value="NZ_FOVJ01000002.1"/>
</dbReference>
<dbReference type="AlphaFoldDB" id="A0A1I5AQJ7"/>
<sequence>MRIFWLDFNLAFRNVIRQKRRSAIAVGAVTFGITALILANGFIEWIFLDFRESTIKSQLGHLQIVRPGYHDAGKADPFAFLLPDAVPELETPGEPAEIKAVATRLSFSGLISHGEATISFIGDGDDPRQQTVFGDALQISAGRHLSLDDPLGIIVGEGLARNLGVGVGDQVILLATTASRGTNAVEVTIRGLFSTVTKSYDDAALRMPIETARQLLRTKGSHVWMVLLNDTAQTDPMLAKFRDKLQKEKLEIVPWYALADFYNKTVTLFTRQIYGIRLIIAIIILLSITNTMTMSVMERIGEIGTSMALGVKRMGIMRLFISEGVLIGCFGGISGLLLGIFFAHMISAAGIPMPPPPGMARGYTGQILVTWDIALESLTLAVGTTLIASVYPAWRASRMQIVDALRHNR</sequence>
<dbReference type="STRING" id="1266925.GCA_000619905_01330"/>
<dbReference type="InterPro" id="IPR051447">
    <property type="entry name" value="Lipoprotein-release_system"/>
</dbReference>
<dbReference type="Proteomes" id="UP000183107">
    <property type="component" value="Unassembled WGS sequence"/>
</dbReference>
<keyword evidence="11" id="KW-1185">Reference proteome</keyword>
<protein>
    <submittedName>
        <fullName evidence="10">Putative ABC transport system permease protein</fullName>
    </submittedName>
</protein>
<evidence type="ECO:0000259" key="9">
    <source>
        <dbReference type="Pfam" id="PF12704"/>
    </source>
</evidence>
<keyword evidence="3" id="KW-1003">Cell membrane</keyword>
<gene>
    <name evidence="10" type="ORF">SAMN05216386_1495</name>
</gene>
<evidence type="ECO:0000256" key="7">
    <source>
        <dbReference type="SAM" id="Phobius"/>
    </source>
</evidence>
<keyword evidence="4 7" id="KW-0812">Transmembrane</keyword>
<dbReference type="Pfam" id="PF12704">
    <property type="entry name" value="MacB_PCD"/>
    <property type="match status" value="1"/>
</dbReference>
<dbReference type="EMBL" id="FOVJ01000002">
    <property type="protein sequence ID" value="SFN64816.1"/>
    <property type="molecule type" value="Genomic_DNA"/>
</dbReference>
<evidence type="ECO:0000259" key="8">
    <source>
        <dbReference type="Pfam" id="PF02687"/>
    </source>
</evidence>
<dbReference type="GO" id="GO:0098797">
    <property type="term" value="C:plasma membrane protein complex"/>
    <property type="evidence" value="ECO:0007669"/>
    <property type="project" value="TreeGrafter"/>
</dbReference>
<dbReference type="OrthoDB" id="9770036at2"/>
<dbReference type="PANTHER" id="PTHR30489:SF0">
    <property type="entry name" value="LIPOPROTEIN-RELEASING SYSTEM TRANSMEMBRANE PROTEIN LOLE"/>
    <property type="match status" value="1"/>
</dbReference>
<name>A0A1I5AQJ7_9PROT</name>
<feature type="transmembrane region" description="Helical" evidence="7">
    <location>
        <begin position="274"/>
        <end position="297"/>
    </location>
</feature>
<keyword evidence="5 7" id="KW-1133">Transmembrane helix</keyword>
<dbReference type="GO" id="GO:0044874">
    <property type="term" value="P:lipoprotein localization to outer membrane"/>
    <property type="evidence" value="ECO:0007669"/>
    <property type="project" value="TreeGrafter"/>
</dbReference>